<proteinExistence type="predicted"/>
<organism evidence="1 2">
    <name type="scientific">Antarcticirhabdus aurantiaca</name>
    <dbReference type="NCBI Taxonomy" id="2606717"/>
    <lineage>
        <taxon>Bacteria</taxon>
        <taxon>Pseudomonadati</taxon>
        <taxon>Pseudomonadota</taxon>
        <taxon>Alphaproteobacteria</taxon>
        <taxon>Hyphomicrobiales</taxon>
        <taxon>Aurantimonadaceae</taxon>
        <taxon>Antarcticirhabdus</taxon>
    </lineage>
</organism>
<gene>
    <name evidence="1" type="ORF">OXU80_23035</name>
</gene>
<name>A0ACD4NLM9_9HYPH</name>
<keyword evidence="2" id="KW-1185">Reference proteome</keyword>
<reference evidence="1" key="1">
    <citation type="submission" date="2022-11" db="EMBL/GenBank/DDBJ databases">
        <title>beta-Carotene-producing bacterium, Jeongeuplla avenae sp. nov., alleviates the salt stress of Arabidopsis seedlings.</title>
        <authorList>
            <person name="Jiang L."/>
            <person name="Lee J."/>
        </authorList>
    </citation>
    <scope>NUCLEOTIDE SEQUENCE</scope>
    <source>
        <strain evidence="1">DY_R2A_6</strain>
    </source>
</reference>
<sequence length="632" mass="67929">MADGAAPARALELFGFKFFEREDEPDELVIDPIRYAVTLQAPGAGDDLTEDLNNASTLVSGAEEPVSGSLGLLSRARNDRRRLVAALFENARYEGLVDIFIEGRNVADLPPDASFNTAGGPVPVVIRVQPGRTFTLGAVRVNSGGVPVDPSQYGLVPGGSAASVDVLQAESNVFRDLRDDGRPFVAVTQRDVIADVPPARLDYSLGLSPGPRVPFGTTYVQGTRAVDPGFVAYMAGVERGAVFSPELLDRSRERLQKLGVFSSVTVKEAAAQAPDGTLPVQVEVAERKFGFYGVGATYSNTEGAGTSGYVGYRNLFGRAESIRLDAAVSRIGATALSGEARERSGIDFSGSLVFTKPGVLGPDSVYVGSLEVKREQPLAYDRESYAATSGVQYEIDENQSLEVRLRGEYEEITDYLGTEPYILASLPATYTFDNRDNELNPTEGFRFQALLEPTYEFENQRAFVKARLDASTYLSPLESDRFVLAGRLAYGNVFGANLQDVPNDRRFYAGGGGSVRGYEFQSIGPYYPDTVPPGSGYVERFTDTPTGGLTLFEGSLEARIGITETIQIVPFIDGGSVSDDLTPDFSNLKFGAGLGARYLTGFGPIRVDVGIPLDPGPRDASFQFYAGIGQAF</sequence>
<accession>A0ACD4NLM9</accession>
<evidence type="ECO:0000313" key="1">
    <source>
        <dbReference type="EMBL" id="WAJ27683.1"/>
    </source>
</evidence>
<protein>
    <submittedName>
        <fullName evidence="1">Autotransporter assembly complex protein TamA</fullName>
    </submittedName>
</protein>
<dbReference type="Proteomes" id="UP001163223">
    <property type="component" value="Chromosome"/>
</dbReference>
<dbReference type="EMBL" id="CP113520">
    <property type="protein sequence ID" value="WAJ27683.1"/>
    <property type="molecule type" value="Genomic_DNA"/>
</dbReference>
<evidence type="ECO:0000313" key="2">
    <source>
        <dbReference type="Proteomes" id="UP001163223"/>
    </source>
</evidence>